<dbReference type="InterPro" id="IPR029057">
    <property type="entry name" value="PRTase-like"/>
</dbReference>
<keyword evidence="14" id="KW-1185">Reference proteome</keyword>
<protein>
    <recommendedName>
        <fullName evidence="3 8">Amidophosphoribosyltransferase</fullName>
        <shortName evidence="8">ATase</shortName>
        <ecNumber evidence="3 8">2.4.2.14</ecNumber>
    </recommendedName>
    <alternativeName>
        <fullName evidence="8">Glutamine phosphoribosylpyrophosphate amidotransferase</fullName>
    </alternativeName>
</protein>
<evidence type="ECO:0000256" key="11">
    <source>
        <dbReference type="SAM" id="MobiDB-lite"/>
    </source>
</evidence>
<organism evidence="13 14">
    <name type="scientific">Staphylotrichum tortipilum</name>
    <dbReference type="NCBI Taxonomy" id="2831512"/>
    <lineage>
        <taxon>Eukaryota</taxon>
        <taxon>Fungi</taxon>
        <taxon>Dikarya</taxon>
        <taxon>Ascomycota</taxon>
        <taxon>Pezizomycotina</taxon>
        <taxon>Sordariomycetes</taxon>
        <taxon>Sordariomycetidae</taxon>
        <taxon>Sordariales</taxon>
        <taxon>Chaetomiaceae</taxon>
        <taxon>Staphylotrichum</taxon>
    </lineage>
</organism>
<dbReference type="NCBIfam" id="TIGR01134">
    <property type="entry name" value="purF"/>
    <property type="match status" value="1"/>
</dbReference>
<dbReference type="Proteomes" id="UP001303889">
    <property type="component" value="Unassembled WGS sequence"/>
</dbReference>
<keyword evidence="7" id="KW-0315">Glutamine amidotransferase</keyword>
<reference evidence="13" key="1">
    <citation type="journal article" date="2023" name="Mol. Phylogenet. Evol.">
        <title>Genome-scale phylogeny and comparative genomics of the fungal order Sordariales.</title>
        <authorList>
            <person name="Hensen N."/>
            <person name="Bonometti L."/>
            <person name="Westerberg I."/>
            <person name="Brannstrom I.O."/>
            <person name="Guillou S."/>
            <person name="Cros-Aarteil S."/>
            <person name="Calhoun S."/>
            <person name="Haridas S."/>
            <person name="Kuo A."/>
            <person name="Mondo S."/>
            <person name="Pangilinan J."/>
            <person name="Riley R."/>
            <person name="LaButti K."/>
            <person name="Andreopoulos B."/>
            <person name="Lipzen A."/>
            <person name="Chen C."/>
            <person name="Yan M."/>
            <person name="Daum C."/>
            <person name="Ng V."/>
            <person name="Clum A."/>
            <person name="Steindorff A."/>
            <person name="Ohm R.A."/>
            <person name="Martin F."/>
            <person name="Silar P."/>
            <person name="Natvig D.O."/>
            <person name="Lalanne C."/>
            <person name="Gautier V."/>
            <person name="Ament-Velasquez S.L."/>
            <person name="Kruys A."/>
            <person name="Hutchinson M.I."/>
            <person name="Powell A.J."/>
            <person name="Barry K."/>
            <person name="Miller A.N."/>
            <person name="Grigoriev I.V."/>
            <person name="Debuchy R."/>
            <person name="Gladieux P."/>
            <person name="Hiltunen Thoren M."/>
            <person name="Johannesson H."/>
        </authorList>
    </citation>
    <scope>NUCLEOTIDE SEQUENCE</scope>
    <source>
        <strain evidence="13">CBS 103.79</strain>
    </source>
</reference>
<dbReference type="PANTHER" id="PTHR11907">
    <property type="entry name" value="AMIDOPHOSPHORIBOSYLTRANSFERASE"/>
    <property type="match status" value="1"/>
</dbReference>
<dbReference type="Pfam" id="PF13522">
    <property type="entry name" value="GATase_6"/>
    <property type="match status" value="1"/>
</dbReference>
<evidence type="ECO:0000256" key="7">
    <source>
        <dbReference type="ARBA" id="ARBA00022962"/>
    </source>
</evidence>
<dbReference type="GO" id="GO:0009113">
    <property type="term" value="P:purine nucleobase biosynthetic process"/>
    <property type="evidence" value="ECO:0007669"/>
    <property type="project" value="InterPro"/>
</dbReference>
<keyword evidence="6 8" id="KW-0658">Purine biosynthesis</keyword>
<evidence type="ECO:0000313" key="13">
    <source>
        <dbReference type="EMBL" id="KAK3903224.1"/>
    </source>
</evidence>
<feature type="binding site" evidence="10">
    <location>
        <position position="377"/>
    </location>
    <ligand>
        <name>Mg(2+)</name>
        <dbReference type="ChEBI" id="CHEBI:18420"/>
    </ligand>
</feature>
<feature type="binding site" evidence="10">
    <location>
        <position position="315"/>
    </location>
    <ligand>
        <name>Mg(2+)</name>
        <dbReference type="ChEBI" id="CHEBI:18420"/>
    </ligand>
</feature>
<dbReference type="InterPro" id="IPR017932">
    <property type="entry name" value="GATase_2_dom"/>
</dbReference>
<name>A0AAN6MMZ4_9PEZI</name>
<dbReference type="EMBL" id="MU855461">
    <property type="protein sequence ID" value="KAK3903224.1"/>
    <property type="molecule type" value="Genomic_DNA"/>
</dbReference>
<evidence type="ECO:0000256" key="5">
    <source>
        <dbReference type="ARBA" id="ARBA00022679"/>
    </source>
</evidence>
<comment type="similarity">
    <text evidence="2 8">In the C-terminal section; belongs to the purine/pyrimidine phosphoribosyltransferase family.</text>
</comment>
<dbReference type="AlphaFoldDB" id="A0AAN6MMZ4"/>
<keyword evidence="4 8" id="KW-0328">Glycosyltransferase</keyword>
<evidence type="ECO:0000256" key="1">
    <source>
        <dbReference type="ARBA" id="ARBA00005209"/>
    </source>
</evidence>
<dbReference type="SUPFAM" id="SSF53271">
    <property type="entry name" value="PRTase-like"/>
    <property type="match status" value="1"/>
</dbReference>
<feature type="binding site" evidence="10">
    <location>
        <position position="378"/>
    </location>
    <ligand>
        <name>Mg(2+)</name>
        <dbReference type="ChEBI" id="CHEBI:18420"/>
    </ligand>
</feature>
<dbReference type="PROSITE" id="PS51278">
    <property type="entry name" value="GATASE_TYPE_2"/>
    <property type="match status" value="1"/>
</dbReference>
<comment type="caution">
    <text evidence="13">The sequence shown here is derived from an EMBL/GenBank/DDBJ whole genome shotgun (WGS) entry which is preliminary data.</text>
</comment>
<keyword evidence="10" id="KW-0479">Metal-binding</keyword>
<dbReference type="HAMAP" id="MF_01931">
    <property type="entry name" value="PurF"/>
    <property type="match status" value="1"/>
</dbReference>
<keyword evidence="10" id="KW-0460">Magnesium</keyword>
<dbReference type="GO" id="GO:0006164">
    <property type="term" value="P:purine nucleotide biosynthetic process"/>
    <property type="evidence" value="ECO:0007669"/>
    <property type="project" value="UniProtKB-KW"/>
</dbReference>
<evidence type="ECO:0000256" key="10">
    <source>
        <dbReference type="PIRSR" id="PIRSR000485-2"/>
    </source>
</evidence>
<feature type="domain" description="Glutamine amidotransferase type-2" evidence="12">
    <location>
        <begin position="2"/>
        <end position="243"/>
    </location>
</feature>
<reference evidence="13" key="2">
    <citation type="submission" date="2023-05" db="EMBL/GenBank/DDBJ databases">
        <authorList>
            <consortium name="Lawrence Berkeley National Laboratory"/>
            <person name="Steindorff A."/>
            <person name="Hensen N."/>
            <person name="Bonometti L."/>
            <person name="Westerberg I."/>
            <person name="Brannstrom I.O."/>
            <person name="Guillou S."/>
            <person name="Cros-Aarteil S."/>
            <person name="Calhoun S."/>
            <person name="Haridas S."/>
            <person name="Kuo A."/>
            <person name="Mondo S."/>
            <person name="Pangilinan J."/>
            <person name="Riley R."/>
            <person name="Labutti K."/>
            <person name="Andreopoulos B."/>
            <person name="Lipzen A."/>
            <person name="Chen C."/>
            <person name="Yanf M."/>
            <person name="Daum C."/>
            <person name="Ng V."/>
            <person name="Clum A."/>
            <person name="Ohm R."/>
            <person name="Martin F."/>
            <person name="Silar P."/>
            <person name="Natvig D."/>
            <person name="Lalanne C."/>
            <person name="Gautier V."/>
            <person name="Ament-Velasquez S.L."/>
            <person name="Kruys A."/>
            <person name="Hutchinson M.I."/>
            <person name="Powell A.J."/>
            <person name="Barry K."/>
            <person name="Miller A.N."/>
            <person name="Grigoriev I.V."/>
            <person name="Debuchy R."/>
            <person name="Gladieux P."/>
            <person name="Thoren M.H."/>
            <person name="Johannesson H."/>
        </authorList>
    </citation>
    <scope>NUCLEOTIDE SEQUENCE</scope>
    <source>
        <strain evidence="13">CBS 103.79</strain>
    </source>
</reference>
<dbReference type="Gene3D" id="3.40.50.2020">
    <property type="match status" value="1"/>
</dbReference>
<evidence type="ECO:0000256" key="6">
    <source>
        <dbReference type="ARBA" id="ARBA00022755"/>
    </source>
</evidence>
<evidence type="ECO:0000256" key="2">
    <source>
        <dbReference type="ARBA" id="ARBA00010138"/>
    </source>
</evidence>
<comment type="cofactor">
    <cofactor evidence="10">
        <name>Mg(2+)</name>
        <dbReference type="ChEBI" id="CHEBI:18420"/>
    </cofactor>
    <text evidence="10">Binds 1 Mg(2+) ion per subunit.</text>
</comment>
<dbReference type="Gene3D" id="3.60.20.10">
    <property type="entry name" value="Glutamine Phosphoribosylpyrophosphate, subunit 1, domain 1"/>
    <property type="match status" value="1"/>
</dbReference>
<evidence type="ECO:0000256" key="8">
    <source>
        <dbReference type="PIRNR" id="PIRNR000485"/>
    </source>
</evidence>
<dbReference type="InterPro" id="IPR000836">
    <property type="entry name" value="PRTase_dom"/>
</dbReference>
<feature type="active site" description="Nucleophile" evidence="9">
    <location>
        <position position="2"/>
    </location>
</feature>
<sequence>MCGILGLILADASSTDAAVDLHESLYYLQHRGQDACGIATCATGGRIFQCKGNGMASSVFEDGKRVADLPGFMGIAHLRYPTAGTSSSAESQPFYVNSPYGICFAHNGNLINAPDLRDYLDKEAHRHVNTDSDSELMLNVFANALNETGKARVNVDDIFSSLEQTYQRCQGAWAITAMVAGFGILAFRDSHGIRPLIMGSRPSATLEGGTDYMLASESIALRQLGFRNFRDILPGEAVFIQKGGQPQFHQVVKAQGYSPDIFEYVYFARPDTIMDGISINTSRQNMGAKLADKLREVLGEEGIKEIDVIIPVPETSNTAAAVVSERLGKPFSNGFIKNRYVYRTFILPGQKARQKSVRRKLSAMESEFKGRVVCLVDDSIVRGTTSREIVSMAREAGARKVIFASCAPPIKHPHIYGIDLATPQELIAHEKTRQDIARHINADDVIYQDLDDLKAACMEVTPNGKVTDFEVGVFCGKYKTEVPEGYFELLNEVRGKKRKIPEEAASGQGGEEGEKGANGDGPANKRALADGKSGALEHRAANGVVDKNAGMANPNNRQDISLHNWANEPTPQ</sequence>
<evidence type="ECO:0000313" key="14">
    <source>
        <dbReference type="Proteomes" id="UP001303889"/>
    </source>
</evidence>
<dbReference type="GO" id="GO:0046872">
    <property type="term" value="F:metal ion binding"/>
    <property type="evidence" value="ECO:0007669"/>
    <property type="project" value="UniProtKB-KW"/>
</dbReference>
<dbReference type="CDD" id="cd06223">
    <property type="entry name" value="PRTases_typeI"/>
    <property type="match status" value="1"/>
</dbReference>
<proteinExistence type="inferred from homology"/>
<evidence type="ECO:0000256" key="4">
    <source>
        <dbReference type="ARBA" id="ARBA00022676"/>
    </source>
</evidence>
<dbReference type="InterPro" id="IPR029055">
    <property type="entry name" value="Ntn_hydrolases_N"/>
</dbReference>
<dbReference type="InterPro" id="IPR005854">
    <property type="entry name" value="PurF"/>
</dbReference>
<gene>
    <name evidence="13" type="ORF">C8A05DRAFT_33037</name>
</gene>
<dbReference type="GO" id="GO:0004044">
    <property type="term" value="F:amidophosphoribosyltransferase activity"/>
    <property type="evidence" value="ECO:0007669"/>
    <property type="project" value="UniProtKB-EC"/>
</dbReference>
<evidence type="ECO:0000256" key="3">
    <source>
        <dbReference type="ARBA" id="ARBA00011941"/>
    </source>
</evidence>
<comment type="catalytic activity">
    <reaction evidence="8">
        <text>5-phospho-beta-D-ribosylamine + L-glutamate + diphosphate = 5-phospho-alpha-D-ribose 1-diphosphate + L-glutamine + H2O</text>
        <dbReference type="Rhea" id="RHEA:14905"/>
        <dbReference type="ChEBI" id="CHEBI:15377"/>
        <dbReference type="ChEBI" id="CHEBI:29985"/>
        <dbReference type="ChEBI" id="CHEBI:33019"/>
        <dbReference type="ChEBI" id="CHEBI:58017"/>
        <dbReference type="ChEBI" id="CHEBI:58359"/>
        <dbReference type="ChEBI" id="CHEBI:58681"/>
        <dbReference type="EC" id="2.4.2.14"/>
    </reaction>
</comment>
<accession>A0AAN6MMZ4</accession>
<dbReference type="InterPro" id="IPR035584">
    <property type="entry name" value="PurF_N"/>
</dbReference>
<evidence type="ECO:0000259" key="12">
    <source>
        <dbReference type="PROSITE" id="PS51278"/>
    </source>
</evidence>
<keyword evidence="5 8" id="KW-0808">Transferase</keyword>
<dbReference type="EC" id="2.4.2.14" evidence="3 8"/>
<dbReference type="SUPFAM" id="SSF56235">
    <property type="entry name" value="N-terminal nucleophile aminohydrolases (Ntn hydrolases)"/>
    <property type="match status" value="1"/>
</dbReference>
<feature type="region of interest" description="Disordered" evidence="11">
    <location>
        <begin position="500"/>
        <end position="572"/>
    </location>
</feature>
<evidence type="ECO:0000256" key="9">
    <source>
        <dbReference type="PIRSR" id="PIRSR000485-1"/>
    </source>
</evidence>
<comment type="pathway">
    <text evidence="1 8">Purine metabolism; IMP biosynthesis via de novo pathway; N(1)-(5-phospho-D-ribosyl)glycinamide from 5-phospho-alpha-D-ribose 1-diphosphate: step 1/2.</text>
</comment>
<dbReference type="CDD" id="cd00715">
    <property type="entry name" value="GPATase_N"/>
    <property type="match status" value="1"/>
</dbReference>
<dbReference type="PIRSF" id="PIRSF000485">
    <property type="entry name" value="Amd_phspho_trans"/>
    <property type="match status" value="1"/>
</dbReference>